<feature type="region of interest" description="Disordered" evidence="1">
    <location>
        <begin position="275"/>
        <end position="316"/>
    </location>
</feature>
<evidence type="ECO:0000313" key="3">
    <source>
        <dbReference type="Proteomes" id="UP000292003"/>
    </source>
</evidence>
<evidence type="ECO:0000313" key="2">
    <source>
        <dbReference type="EMBL" id="RZQ59811.1"/>
    </source>
</evidence>
<gene>
    <name evidence="2" type="ORF">EWH70_32365</name>
</gene>
<dbReference type="InterPro" id="IPR004590">
    <property type="entry name" value="ssDNA_annealing_RecT"/>
</dbReference>
<dbReference type="NCBIfam" id="TIGR00616">
    <property type="entry name" value="rect"/>
    <property type="match status" value="1"/>
</dbReference>
<organism evidence="2 3">
    <name type="scientific">Amycolatopsis suaedae</name>
    <dbReference type="NCBI Taxonomy" id="2510978"/>
    <lineage>
        <taxon>Bacteria</taxon>
        <taxon>Bacillati</taxon>
        <taxon>Actinomycetota</taxon>
        <taxon>Actinomycetes</taxon>
        <taxon>Pseudonocardiales</taxon>
        <taxon>Pseudonocardiaceae</taxon>
        <taxon>Amycolatopsis</taxon>
    </lineage>
</organism>
<feature type="compositionally biased region" description="Basic and acidic residues" evidence="1">
    <location>
        <begin position="1"/>
        <end position="10"/>
    </location>
</feature>
<keyword evidence="3" id="KW-1185">Reference proteome</keyword>
<dbReference type="EMBL" id="SFCC01000021">
    <property type="protein sequence ID" value="RZQ59811.1"/>
    <property type="molecule type" value="Genomic_DNA"/>
</dbReference>
<feature type="region of interest" description="Disordered" evidence="1">
    <location>
        <begin position="1"/>
        <end position="27"/>
    </location>
</feature>
<reference evidence="2 3" key="1">
    <citation type="submission" date="2019-02" db="EMBL/GenBank/DDBJ databases">
        <title>Draft genome sequence of Amycolatopsis sp. 8-3EHSu isolated from roots of Suaeda maritima.</title>
        <authorList>
            <person name="Duangmal K."/>
            <person name="Chantavorakit T."/>
        </authorList>
    </citation>
    <scope>NUCLEOTIDE SEQUENCE [LARGE SCALE GENOMIC DNA]</scope>
    <source>
        <strain evidence="2 3">8-3EHSu</strain>
    </source>
</reference>
<dbReference type="OrthoDB" id="5124088at2"/>
<protein>
    <submittedName>
        <fullName evidence="2">Recombinase</fullName>
    </submittedName>
</protein>
<dbReference type="GO" id="GO:0006259">
    <property type="term" value="P:DNA metabolic process"/>
    <property type="evidence" value="ECO:0007669"/>
    <property type="project" value="InterPro"/>
</dbReference>
<dbReference type="AlphaFoldDB" id="A0A4Q7IXX9"/>
<comment type="caution">
    <text evidence="2">The sequence shown here is derived from an EMBL/GenBank/DDBJ whole genome shotgun (WGS) entry which is preliminary data.</text>
</comment>
<dbReference type="InterPro" id="IPR018330">
    <property type="entry name" value="RecT_fam"/>
</dbReference>
<dbReference type="Proteomes" id="UP000292003">
    <property type="component" value="Unassembled WGS sequence"/>
</dbReference>
<evidence type="ECO:0000256" key="1">
    <source>
        <dbReference type="SAM" id="MobiDB-lite"/>
    </source>
</evidence>
<accession>A0A4Q7IXX9</accession>
<dbReference type="GO" id="GO:0003677">
    <property type="term" value="F:DNA binding"/>
    <property type="evidence" value="ECO:0007669"/>
    <property type="project" value="InterPro"/>
</dbReference>
<dbReference type="RefSeq" id="WP_130479376.1">
    <property type="nucleotide sequence ID" value="NZ_SFCC01000021.1"/>
</dbReference>
<proteinExistence type="predicted"/>
<sequence length="316" mass="34962">MGRELTRRVQENTAPAAEDQKKDAPPSLGQRITALRDQFQLAMPRGAEAAQLVRDALTCLRTTPKLTMCDPDSVLGGLMTCAQLGLRPGVLGHAWLLPFWDKNLVWTDENGRTRRGGHRAQLIIGYQGYRELAQRTGQIATLTGRVVHEHDQFDLEYGLADNIVHRPRLDGPRGEAVGYYAVVKYTSGGYNLWHLSKAEAEEHRDRFAMARNKAGEVVGPWRDNFDEMAVKTAFLRLARWMPKSTELASAIEADGSVRVDLTPDNLDAMLHAEHPEPDAIDGEVVDEQGQADGDPLRPDDPDLTAHLNKQEGGGTS</sequence>
<name>A0A4Q7IXX9_9PSEU</name>
<dbReference type="Pfam" id="PF03837">
    <property type="entry name" value="RecT"/>
    <property type="match status" value="1"/>
</dbReference>